<dbReference type="FunFam" id="1.10.10.60:FF:000002">
    <property type="entry name" value="Myb family transcription factor"/>
    <property type="match status" value="1"/>
</dbReference>
<dbReference type="PANTHER" id="PTHR31499:SF23">
    <property type="entry name" value="MYB FAMILY TRANSCRIPTION FACTOR PHL11"/>
    <property type="match status" value="1"/>
</dbReference>
<evidence type="ECO:0000256" key="4">
    <source>
        <dbReference type="ARBA" id="ARBA00023242"/>
    </source>
</evidence>
<protein>
    <submittedName>
        <fullName evidence="6">Myb family transcription factor APL-like</fullName>
    </submittedName>
</protein>
<dbReference type="InterPro" id="IPR017930">
    <property type="entry name" value="Myb_dom"/>
</dbReference>
<keyword evidence="3" id="KW-0804">Transcription</keyword>
<dbReference type="AlphaFoldDB" id="A0A3L6QHI3"/>
<dbReference type="Pfam" id="PF00249">
    <property type="entry name" value="Myb_DNA-binding"/>
    <property type="match status" value="1"/>
</dbReference>
<dbReference type="PROSITE" id="PS51294">
    <property type="entry name" value="HTH_MYB"/>
    <property type="match status" value="1"/>
</dbReference>
<accession>A0A3L6QHI3</accession>
<evidence type="ECO:0000256" key="3">
    <source>
        <dbReference type="ARBA" id="ARBA00023163"/>
    </source>
</evidence>
<evidence type="ECO:0000256" key="2">
    <source>
        <dbReference type="ARBA" id="ARBA00023125"/>
    </source>
</evidence>
<keyword evidence="1" id="KW-0805">Transcription regulation</keyword>
<organism evidence="6 7">
    <name type="scientific">Panicum miliaceum</name>
    <name type="common">Proso millet</name>
    <name type="synonym">Broomcorn millet</name>
    <dbReference type="NCBI Taxonomy" id="4540"/>
    <lineage>
        <taxon>Eukaryota</taxon>
        <taxon>Viridiplantae</taxon>
        <taxon>Streptophyta</taxon>
        <taxon>Embryophyta</taxon>
        <taxon>Tracheophyta</taxon>
        <taxon>Spermatophyta</taxon>
        <taxon>Magnoliopsida</taxon>
        <taxon>Liliopsida</taxon>
        <taxon>Poales</taxon>
        <taxon>Poaceae</taxon>
        <taxon>PACMAD clade</taxon>
        <taxon>Panicoideae</taxon>
        <taxon>Panicodae</taxon>
        <taxon>Paniceae</taxon>
        <taxon>Panicinae</taxon>
        <taxon>Panicum</taxon>
        <taxon>Panicum sect. Panicum</taxon>
    </lineage>
</organism>
<dbReference type="InterPro" id="IPR046955">
    <property type="entry name" value="PHR1-like"/>
</dbReference>
<dbReference type="InterPro" id="IPR009057">
    <property type="entry name" value="Homeodomain-like_sf"/>
</dbReference>
<dbReference type="GO" id="GO:0003677">
    <property type="term" value="F:DNA binding"/>
    <property type="evidence" value="ECO:0007669"/>
    <property type="project" value="UniProtKB-KW"/>
</dbReference>
<feature type="domain" description="HTH myb-type" evidence="5">
    <location>
        <begin position="23"/>
        <end position="83"/>
    </location>
</feature>
<dbReference type="Gene3D" id="1.10.10.60">
    <property type="entry name" value="Homeodomain-like"/>
    <property type="match status" value="1"/>
</dbReference>
<dbReference type="NCBIfam" id="TIGR01557">
    <property type="entry name" value="myb_SHAQKYF"/>
    <property type="match status" value="1"/>
</dbReference>
<dbReference type="EMBL" id="PQIB02000012">
    <property type="protein sequence ID" value="RLM79265.1"/>
    <property type="molecule type" value="Genomic_DNA"/>
</dbReference>
<comment type="caution">
    <text evidence="6">The sequence shown here is derived from an EMBL/GenBank/DDBJ whole genome shotgun (WGS) entry which is preliminary data.</text>
</comment>
<evidence type="ECO:0000313" key="7">
    <source>
        <dbReference type="Proteomes" id="UP000275267"/>
    </source>
</evidence>
<reference evidence="7" key="1">
    <citation type="journal article" date="2019" name="Nat. Commun.">
        <title>The genome of broomcorn millet.</title>
        <authorList>
            <person name="Zou C."/>
            <person name="Miki D."/>
            <person name="Li D."/>
            <person name="Tang Q."/>
            <person name="Xiao L."/>
            <person name="Rajput S."/>
            <person name="Deng P."/>
            <person name="Jia W."/>
            <person name="Huang R."/>
            <person name="Zhang M."/>
            <person name="Sun Y."/>
            <person name="Hu J."/>
            <person name="Fu X."/>
            <person name="Schnable P.S."/>
            <person name="Li F."/>
            <person name="Zhang H."/>
            <person name="Feng B."/>
            <person name="Zhu X."/>
            <person name="Liu R."/>
            <person name="Schnable J.C."/>
            <person name="Zhu J.-K."/>
            <person name="Zhang H."/>
        </authorList>
    </citation>
    <scope>NUCLEOTIDE SEQUENCE [LARGE SCALE GENOMIC DNA]</scope>
</reference>
<evidence type="ECO:0000256" key="1">
    <source>
        <dbReference type="ARBA" id="ARBA00023015"/>
    </source>
</evidence>
<gene>
    <name evidence="6" type="ORF">C2845_PM12G24390</name>
</gene>
<dbReference type="InterPro" id="IPR006447">
    <property type="entry name" value="Myb_dom_plants"/>
</dbReference>
<sequence length="295" mass="33070">MFEGMERAGYGGAAAMGGVVLSRDPKPRLRWTPDLHERFVEAVTKLGGPDKATPKSVLRLMGMKGLTLYHLKSHLQKYRLGKQSKKDTDLEASRGGMHLANTTTETELHSQHRASISPLQYLLAFHLRPMKSQERGVDVTRETPLADALKYQIEVQRKLHEQLEVQKKLQMRIEAQGKYLQTILEKAQNNLSYDATGAANLEATRSQLTDFNLALSGFMDNVSQVCEQNSGELAKAMTEDNLRASNLGFQLYHGVHDGEDVKCTPEEGLLLLDLNIRGGYDHRSAADLKMNQHMR</sequence>
<dbReference type="InterPro" id="IPR025756">
    <property type="entry name" value="Myb_CC_LHEQLE"/>
</dbReference>
<evidence type="ECO:0000259" key="5">
    <source>
        <dbReference type="PROSITE" id="PS51294"/>
    </source>
</evidence>
<dbReference type="GO" id="GO:0003700">
    <property type="term" value="F:DNA-binding transcription factor activity"/>
    <property type="evidence" value="ECO:0007669"/>
    <property type="project" value="InterPro"/>
</dbReference>
<dbReference type="Proteomes" id="UP000275267">
    <property type="component" value="Unassembled WGS sequence"/>
</dbReference>
<dbReference type="Pfam" id="PF14379">
    <property type="entry name" value="Myb_CC_LHEQLE"/>
    <property type="match status" value="1"/>
</dbReference>
<dbReference type="STRING" id="4540.A0A3L6QHI3"/>
<proteinExistence type="predicted"/>
<dbReference type="InterPro" id="IPR001005">
    <property type="entry name" value="SANT/Myb"/>
</dbReference>
<dbReference type="SUPFAM" id="SSF46689">
    <property type="entry name" value="Homeodomain-like"/>
    <property type="match status" value="1"/>
</dbReference>
<keyword evidence="2" id="KW-0238">DNA-binding</keyword>
<dbReference type="OrthoDB" id="551907at2759"/>
<keyword evidence="4" id="KW-0539">Nucleus</keyword>
<dbReference type="PANTHER" id="PTHR31499">
    <property type="entry name" value="MYB FAMILY TRANSCRIPTION FACTOR PHL11"/>
    <property type="match status" value="1"/>
</dbReference>
<evidence type="ECO:0000313" key="6">
    <source>
        <dbReference type="EMBL" id="RLM79265.1"/>
    </source>
</evidence>
<keyword evidence="7" id="KW-1185">Reference proteome</keyword>
<name>A0A3L6QHI3_PANMI</name>